<dbReference type="InterPro" id="IPR050638">
    <property type="entry name" value="AA-Vitamin_Transporters"/>
</dbReference>
<evidence type="ECO:0000256" key="4">
    <source>
        <dbReference type="ARBA" id="ARBA00022989"/>
    </source>
</evidence>
<evidence type="ECO:0000313" key="8">
    <source>
        <dbReference type="EMBL" id="UXD87302.1"/>
    </source>
</evidence>
<evidence type="ECO:0000313" key="9">
    <source>
        <dbReference type="Proteomes" id="UP001065322"/>
    </source>
</evidence>
<feature type="transmembrane region" description="Helical" evidence="6">
    <location>
        <begin position="63"/>
        <end position="85"/>
    </location>
</feature>
<feature type="transmembrane region" description="Helical" evidence="6">
    <location>
        <begin position="241"/>
        <end position="263"/>
    </location>
</feature>
<feature type="transmembrane region" description="Helical" evidence="6">
    <location>
        <begin position="275"/>
        <end position="294"/>
    </location>
</feature>
<dbReference type="PANTHER" id="PTHR32322:SF2">
    <property type="entry name" value="EAMA DOMAIN-CONTAINING PROTEIN"/>
    <property type="match status" value="1"/>
</dbReference>
<feature type="transmembrane region" description="Helical" evidence="6">
    <location>
        <begin position="27"/>
        <end position="51"/>
    </location>
</feature>
<evidence type="ECO:0000256" key="1">
    <source>
        <dbReference type="ARBA" id="ARBA00004141"/>
    </source>
</evidence>
<keyword evidence="4 6" id="KW-1133">Transmembrane helix</keyword>
<dbReference type="PANTHER" id="PTHR32322">
    <property type="entry name" value="INNER MEMBRANE TRANSPORTER"/>
    <property type="match status" value="1"/>
</dbReference>
<dbReference type="EMBL" id="CP054475">
    <property type="protein sequence ID" value="UXD87302.1"/>
    <property type="molecule type" value="Genomic_DNA"/>
</dbReference>
<feature type="transmembrane region" description="Helical" evidence="6">
    <location>
        <begin position="150"/>
        <end position="172"/>
    </location>
</feature>
<proteinExistence type="inferred from homology"/>
<feature type="transmembrane region" description="Helical" evidence="6">
    <location>
        <begin position="178"/>
        <end position="197"/>
    </location>
</feature>
<keyword evidence="3 6" id="KW-0812">Transmembrane</keyword>
<evidence type="ECO:0000259" key="7">
    <source>
        <dbReference type="Pfam" id="PF00892"/>
    </source>
</evidence>
<feature type="transmembrane region" description="Helical" evidence="6">
    <location>
        <begin position="123"/>
        <end position="141"/>
    </location>
</feature>
<protein>
    <submittedName>
        <fullName evidence="8">DMT family transporter</fullName>
    </submittedName>
</protein>
<comment type="similarity">
    <text evidence="2">Belongs to the EamA transporter family.</text>
</comment>
<name>A0ABY6A8K0_9GAMM</name>
<gene>
    <name evidence="8" type="ORF">HUF19_07610</name>
</gene>
<feature type="transmembrane region" description="Helical" evidence="6">
    <location>
        <begin position="209"/>
        <end position="229"/>
    </location>
</feature>
<dbReference type="Pfam" id="PF00892">
    <property type="entry name" value="EamA"/>
    <property type="match status" value="1"/>
</dbReference>
<organism evidence="8 9">
    <name type="scientific">Thalassolituus hydrocarboniclasticus</name>
    <dbReference type="NCBI Taxonomy" id="2742796"/>
    <lineage>
        <taxon>Bacteria</taxon>
        <taxon>Pseudomonadati</taxon>
        <taxon>Pseudomonadota</taxon>
        <taxon>Gammaproteobacteria</taxon>
        <taxon>Oceanospirillales</taxon>
        <taxon>Oceanospirillaceae</taxon>
        <taxon>Thalassolituus</taxon>
    </lineage>
</organism>
<feature type="transmembrane region" description="Helical" evidence="6">
    <location>
        <begin position="300"/>
        <end position="317"/>
    </location>
</feature>
<dbReference type="Proteomes" id="UP001065322">
    <property type="component" value="Chromosome"/>
</dbReference>
<feature type="domain" description="EamA" evidence="7">
    <location>
        <begin position="37"/>
        <end position="157"/>
    </location>
</feature>
<keyword evidence="5 6" id="KW-0472">Membrane</keyword>
<dbReference type="SUPFAM" id="SSF103481">
    <property type="entry name" value="Multidrug resistance efflux transporter EmrE"/>
    <property type="match status" value="2"/>
</dbReference>
<feature type="transmembrane region" description="Helical" evidence="6">
    <location>
        <begin position="92"/>
        <end position="111"/>
    </location>
</feature>
<comment type="subcellular location">
    <subcellularLocation>
        <location evidence="1">Membrane</location>
        <topology evidence="1">Multi-pass membrane protein</topology>
    </subcellularLocation>
</comment>
<evidence type="ECO:0000256" key="5">
    <source>
        <dbReference type="ARBA" id="ARBA00023136"/>
    </source>
</evidence>
<dbReference type="InterPro" id="IPR000620">
    <property type="entry name" value="EamA_dom"/>
</dbReference>
<evidence type="ECO:0000256" key="6">
    <source>
        <dbReference type="SAM" id="Phobius"/>
    </source>
</evidence>
<dbReference type="InterPro" id="IPR037185">
    <property type="entry name" value="EmrE-like"/>
</dbReference>
<accession>A0ABY6A8K0</accession>
<evidence type="ECO:0000256" key="2">
    <source>
        <dbReference type="ARBA" id="ARBA00007362"/>
    </source>
</evidence>
<reference evidence="9" key="1">
    <citation type="submission" date="2020-06" db="EMBL/GenBank/DDBJ databases">
        <title>Thalassolituus marinus alknpb1M-1, a hydrocarbon-degrading bacterium isolated from the deep-sea overlying water using an in-situ strategy from the South China Sea basin.</title>
        <authorList>
            <person name="Dong C."/>
            <person name="Chen Y."/>
            <person name="Shao Z."/>
        </authorList>
    </citation>
    <scope>NUCLEOTIDE SEQUENCE [LARGE SCALE GENOMIC DNA]</scope>
    <source>
        <strain evidence="9">alknpb1M-1</strain>
    </source>
</reference>
<sequence length="322" mass="34749">MQNPSLTIPSPPDSRTNLPANSKPGKFAIPVFSAVHQALFAVMLFALTIPMTQVALNSFSAEFIAASRAVIAGLTAWVVIVINGWQRPPLQALPWLLLAGVGVVLGFPYLLSLSLTRIPAADMGVVLAGLPLVTSLLATLLQGERHPPRFWFFSVVGCSLLAGYVITTIGSLPAFEPQHVLTLIATLLFGGLGYSAGAKAAAMIGGWQTICWMVVLYLPAAALVWGSLWAEEVQKMQPQNLAISLSALLYLGLISQLWGFRFWYRSLATAGVAKISQLQLLQPFFTLAFISLMLRDSITVAQLFFCALIVLMVMCAMKSAKR</sequence>
<evidence type="ECO:0000256" key="3">
    <source>
        <dbReference type="ARBA" id="ARBA00022692"/>
    </source>
</evidence>
<keyword evidence="9" id="KW-1185">Reference proteome</keyword>
<dbReference type="RefSeq" id="WP_260999223.1">
    <property type="nucleotide sequence ID" value="NZ_CP054475.1"/>
</dbReference>